<dbReference type="InterPro" id="IPR020209">
    <property type="entry name" value="Cas6b_C"/>
</dbReference>
<evidence type="ECO:0000259" key="1">
    <source>
        <dbReference type="Pfam" id="PF17262"/>
    </source>
</evidence>
<sequence length="212" mass="25004">MEFIVFEFNIDRICNERDIERFKGFFSSTFKDNINFRNHKDKRSFNFPKIQYRLFDNGNLGIILMPNLHNKNELINKIFHLKNINLENAIYEIKEINYSVKNEDFSVKDSLFKYKFKTPWIALCEKNYEKYLNNTLDLNEVLKNNLLSNFKGLGITLNKEILVNGDFQPKNITLKDIDYTIFYGEFVTNVDIPNGLALGKRKSIGYGVVEKI</sequence>
<dbReference type="Pfam" id="PF17955">
    <property type="entry name" value="Cas6b_N"/>
    <property type="match status" value="1"/>
</dbReference>
<comment type="caution">
    <text evidence="3">The sequence shown here is derived from an EMBL/GenBank/DDBJ whole genome shotgun (WGS) entry which is preliminary data.</text>
</comment>
<gene>
    <name evidence="3" type="ORF">GBZ86_14235</name>
</gene>
<dbReference type="RefSeq" id="WP_152891756.1">
    <property type="nucleotide sequence ID" value="NZ_WHJC01000351.1"/>
</dbReference>
<feature type="domain" description="Cas6b N-terminal" evidence="2">
    <location>
        <begin position="7"/>
        <end position="103"/>
    </location>
</feature>
<dbReference type="EMBL" id="WHJC01000351">
    <property type="protein sequence ID" value="MPQ44895.1"/>
    <property type="molecule type" value="Genomic_DNA"/>
</dbReference>
<protein>
    <recommendedName>
        <fullName evidence="5">DNA repair protein</fullName>
    </recommendedName>
</protein>
<evidence type="ECO:0000259" key="2">
    <source>
        <dbReference type="Pfam" id="PF17955"/>
    </source>
</evidence>
<evidence type="ECO:0008006" key="5">
    <source>
        <dbReference type="Google" id="ProtNLM"/>
    </source>
</evidence>
<reference evidence="3 4" key="1">
    <citation type="submission" date="2019-10" db="EMBL/GenBank/DDBJ databases">
        <title>The Genome Sequence of Clostridium tarantellae Isolated from Fish Brain.</title>
        <authorList>
            <person name="Bano L."/>
            <person name="Kiel M."/>
            <person name="Sales G."/>
            <person name="Doxey A.C."/>
            <person name="Mansfield M.J."/>
            <person name="Schiavone M."/>
            <person name="Rossetto O."/>
            <person name="Pirazzini M."/>
            <person name="Dobrindt U."/>
            <person name="Montecucco C."/>
        </authorList>
    </citation>
    <scope>NUCLEOTIDE SEQUENCE [LARGE SCALE GENOMIC DNA]</scope>
    <source>
        <strain evidence="3 4">DSM 3997</strain>
    </source>
</reference>
<name>A0A6I1MNB7_9CLOT</name>
<dbReference type="Proteomes" id="UP000430345">
    <property type="component" value="Unassembled WGS sequence"/>
</dbReference>
<dbReference type="InterPro" id="IPR041528">
    <property type="entry name" value="Cas6b_N"/>
</dbReference>
<evidence type="ECO:0000313" key="4">
    <source>
        <dbReference type="Proteomes" id="UP000430345"/>
    </source>
</evidence>
<feature type="domain" description="Cas6b C-terminal" evidence="1">
    <location>
        <begin position="107"/>
        <end position="212"/>
    </location>
</feature>
<proteinExistence type="predicted"/>
<evidence type="ECO:0000313" key="3">
    <source>
        <dbReference type="EMBL" id="MPQ44895.1"/>
    </source>
</evidence>
<accession>A0A6I1MNB7</accession>
<organism evidence="3 4">
    <name type="scientific">Clostridium tarantellae</name>
    <dbReference type="NCBI Taxonomy" id="39493"/>
    <lineage>
        <taxon>Bacteria</taxon>
        <taxon>Bacillati</taxon>
        <taxon>Bacillota</taxon>
        <taxon>Clostridia</taxon>
        <taxon>Eubacteriales</taxon>
        <taxon>Clostridiaceae</taxon>
        <taxon>Clostridium</taxon>
    </lineage>
</organism>
<keyword evidence="4" id="KW-1185">Reference proteome</keyword>
<dbReference type="AlphaFoldDB" id="A0A6I1MNB7"/>
<dbReference type="OrthoDB" id="656505at2"/>
<dbReference type="Pfam" id="PF17262">
    <property type="entry name" value="Cas6b_C"/>
    <property type="match status" value="1"/>
</dbReference>